<dbReference type="AlphaFoldDB" id="A0NU20"/>
<dbReference type="EMBL" id="AAUW01000008">
    <property type="protein sequence ID" value="EAV43929.1"/>
    <property type="molecule type" value="Genomic_DNA"/>
</dbReference>
<sequence>MRFFLDGQMGRRLTSYAPKMSLVALSLSQEP</sequence>
<dbReference type="Proteomes" id="UP000004848">
    <property type="component" value="Unassembled WGS sequence"/>
</dbReference>
<name>A0NU20_ROSAI</name>
<accession>A0NU20</accession>
<reference evidence="1 2" key="1">
    <citation type="submission" date="2006-05" db="EMBL/GenBank/DDBJ databases">
        <authorList>
            <person name="King G."/>
            <person name="Ferriera S."/>
            <person name="Johnson J."/>
            <person name="Kravitz S."/>
            <person name="Beeson K."/>
            <person name="Sutton G."/>
            <person name="Rogers Y.-H."/>
            <person name="Friedman R."/>
            <person name="Frazier M."/>
            <person name="Venter J.C."/>
        </authorList>
    </citation>
    <scope>NUCLEOTIDE SEQUENCE [LARGE SCALE GENOMIC DNA]</scope>
    <source>
        <strain evidence="2">ATCC 25650 / DSM 13394 / JCM 20685 / NBRC 16684 / NCIMB 2208 / IAM 12614 / B1</strain>
    </source>
</reference>
<protein>
    <submittedName>
        <fullName evidence="1">Methionine synthase I</fullName>
    </submittedName>
</protein>
<comment type="caution">
    <text evidence="1">The sequence shown here is derived from an EMBL/GenBank/DDBJ whole genome shotgun (WGS) entry which is preliminary data.</text>
</comment>
<organism evidence="1 2">
    <name type="scientific">Roseibium aggregatum (strain ATCC 25650 / DSM 13394 / JCM 20685 / NBRC 16684 / NCIMB 2208 / IAM 12614 / B1)</name>
    <name type="common">Stappia aggregata</name>
    <dbReference type="NCBI Taxonomy" id="384765"/>
    <lineage>
        <taxon>Bacteria</taxon>
        <taxon>Pseudomonadati</taxon>
        <taxon>Pseudomonadota</taxon>
        <taxon>Alphaproteobacteria</taxon>
        <taxon>Hyphomicrobiales</taxon>
        <taxon>Stappiaceae</taxon>
        <taxon>Roseibium</taxon>
    </lineage>
</organism>
<gene>
    <name evidence="1" type="ORF">SIAM614_12413</name>
</gene>
<evidence type="ECO:0000313" key="2">
    <source>
        <dbReference type="Proteomes" id="UP000004848"/>
    </source>
</evidence>
<evidence type="ECO:0000313" key="1">
    <source>
        <dbReference type="EMBL" id="EAV43929.1"/>
    </source>
</evidence>
<proteinExistence type="predicted"/>